<dbReference type="Pfam" id="PF00067">
    <property type="entry name" value="p450"/>
    <property type="match status" value="1"/>
</dbReference>
<comment type="similarity">
    <text evidence="1">Belongs to the cytochrome P450 family.</text>
</comment>
<proteinExistence type="inferred from homology"/>
<evidence type="ECO:0000256" key="2">
    <source>
        <dbReference type="SAM" id="MobiDB-lite"/>
    </source>
</evidence>
<dbReference type="EMBL" id="SOFI01000003">
    <property type="protein sequence ID" value="TFB80199.1"/>
    <property type="molecule type" value="Genomic_DNA"/>
</dbReference>
<feature type="region of interest" description="Disordered" evidence="2">
    <location>
        <begin position="218"/>
        <end position="240"/>
    </location>
</feature>
<dbReference type="AlphaFoldDB" id="A0A4R8VB63"/>
<accession>A0A4R8VB63</accession>
<protein>
    <submittedName>
        <fullName evidence="3">Cytochrome P450</fullName>
    </submittedName>
</protein>
<dbReference type="PRINTS" id="PR00359">
    <property type="entry name" value="BP450"/>
</dbReference>
<dbReference type="InterPro" id="IPR001128">
    <property type="entry name" value="Cyt_P450"/>
</dbReference>
<dbReference type="InterPro" id="IPR002397">
    <property type="entry name" value="Cyt_P450_B"/>
</dbReference>
<evidence type="ECO:0000256" key="1">
    <source>
        <dbReference type="ARBA" id="ARBA00010617"/>
    </source>
</evidence>
<dbReference type="GO" id="GO:0005506">
    <property type="term" value="F:iron ion binding"/>
    <property type="evidence" value="ECO:0007669"/>
    <property type="project" value="InterPro"/>
</dbReference>
<dbReference type="OrthoDB" id="502624at2"/>
<name>A0A4R8VB63_9MICO</name>
<dbReference type="GO" id="GO:0020037">
    <property type="term" value="F:heme binding"/>
    <property type="evidence" value="ECO:0007669"/>
    <property type="project" value="InterPro"/>
</dbReference>
<evidence type="ECO:0000313" key="4">
    <source>
        <dbReference type="Proteomes" id="UP000298488"/>
    </source>
</evidence>
<dbReference type="Gene3D" id="1.10.630.10">
    <property type="entry name" value="Cytochrome P450"/>
    <property type="match status" value="1"/>
</dbReference>
<reference evidence="3 4" key="1">
    <citation type="submission" date="2019-03" db="EMBL/GenBank/DDBJ databases">
        <title>Genomics of glacier-inhabiting Cryobacterium strains.</title>
        <authorList>
            <person name="Liu Q."/>
            <person name="Xin Y.-H."/>
        </authorList>
    </citation>
    <scope>NUCLEOTIDE SEQUENCE [LARGE SCALE GENOMIC DNA]</scope>
    <source>
        <strain evidence="3 4">CGMCC 1.10440</strain>
    </source>
</reference>
<dbReference type="GO" id="GO:0016705">
    <property type="term" value="F:oxidoreductase activity, acting on paired donors, with incorporation or reduction of molecular oxygen"/>
    <property type="evidence" value="ECO:0007669"/>
    <property type="project" value="InterPro"/>
</dbReference>
<dbReference type="SUPFAM" id="SSF48264">
    <property type="entry name" value="Cytochrome P450"/>
    <property type="match status" value="1"/>
</dbReference>
<comment type="caution">
    <text evidence="3">The sequence shown here is derived from an EMBL/GenBank/DDBJ whole genome shotgun (WGS) entry which is preliminary data.</text>
</comment>
<dbReference type="PANTHER" id="PTHR46696">
    <property type="entry name" value="P450, PUTATIVE (EUROFUNG)-RELATED"/>
    <property type="match status" value="1"/>
</dbReference>
<sequence length="425" mass="46531">MLRCACHAVSRCVPPARATCARAVGARVAAADPASAGPAWDWDVRDPEVQADQLRAYDRMRAGCPVAHSEHLGWSVFRHADVEAIALDHATYSSRVSAAHPAVPNGYDPPDHDEYRTLVDRYFDDGDVAGYASSFQTIARELTDALPDDADVEFIDGFALDYALRTQQAWLHWPDYTQLALRDWVARNQRATLAGDRAAIEEVARDFDDTVRRVIADRRAQPATSSGSGSGSGDDPTSRLLRETIDGEPLSEELIVSILRNWTVGELGTMAASVGILVDHLARHPDLQESLRNSPEELTAAIDEILRIHSPLVSNRRVTTRPVELGGRRIDAGERITIFWASANRDEAVFGDPDAYRPEVNAPHNVLYGRGIHACPGAGLARLELRVALSALLAGTRRMELVPGPPDYAAYPASGFHTLLLRITR</sequence>
<evidence type="ECO:0000313" key="3">
    <source>
        <dbReference type="EMBL" id="TFB80199.1"/>
    </source>
</evidence>
<dbReference type="InterPro" id="IPR036396">
    <property type="entry name" value="Cyt_P450_sf"/>
</dbReference>
<keyword evidence="4" id="KW-1185">Reference proteome</keyword>
<dbReference type="GO" id="GO:0004497">
    <property type="term" value="F:monooxygenase activity"/>
    <property type="evidence" value="ECO:0007669"/>
    <property type="project" value="InterPro"/>
</dbReference>
<dbReference type="PANTHER" id="PTHR46696:SF6">
    <property type="entry name" value="P450, PUTATIVE (EUROFUNG)-RELATED"/>
    <property type="match status" value="1"/>
</dbReference>
<dbReference type="Proteomes" id="UP000298488">
    <property type="component" value="Unassembled WGS sequence"/>
</dbReference>
<organism evidence="3 4">
    <name type="scientific">Terrimesophilobacter mesophilus</name>
    <dbReference type="NCBI Taxonomy" id="433647"/>
    <lineage>
        <taxon>Bacteria</taxon>
        <taxon>Bacillati</taxon>
        <taxon>Actinomycetota</taxon>
        <taxon>Actinomycetes</taxon>
        <taxon>Micrococcales</taxon>
        <taxon>Microbacteriaceae</taxon>
        <taxon>Terrimesophilobacter</taxon>
    </lineage>
</organism>
<gene>
    <name evidence="3" type="ORF">E3N84_09240</name>
</gene>